<sequence>MHIFHQPLVRVAIAAVAALLLTIAAGIAGPKNQLVITDARGDRGMLAPYVHGRNGIGYLYTTYVFDSLLSQSKDGELVPALARRWTVSKDGLTCDVYLDLRASWHDGQQVTAADAAFTFSYMKEHPYVFVSVDNVREAEVVSPDHLKLSLKKPDAGLLNGLLLSMPVLPKHVYQDVAEPQRFAAPEAVIGSGPYRLVEYSKAQGRYLLEGNADYFLGKPKFKHIAIVKMATDAALRAAQAGDIDVISYLPPDRLEQAEEIGLNVAKAFSHHSVRLGFNHSGRFKDKSLRHAIAYAIDRPAIIKTVFQETADVADTGFFQEESVWHSKEQHPAYAFDLQRASDLLISNGWTREEDGVWYRDGEQVALRLLASRRESKTAKVIAEQLETFGIELDVRILERAALQDSLTEGNYDLALYASGTLGDPNGIMRRVFGSKWASDDYSGEELRSLAIAQSVATTLKERQEILGEFQNVYSEELPAYAIANPYMVTAYNDKLSSLKFMPGGVAIGVPSALHKSYLVD</sequence>
<dbReference type="PIRSF" id="PIRSF002741">
    <property type="entry name" value="MppA"/>
    <property type="match status" value="1"/>
</dbReference>
<keyword evidence="6" id="KW-1185">Reference proteome</keyword>
<accession>A0A1I4EFQ1</accession>
<dbReference type="InterPro" id="IPR030678">
    <property type="entry name" value="Peptide/Ni-bd"/>
</dbReference>
<feature type="domain" description="Solute-binding protein family 5" evidence="4">
    <location>
        <begin position="76"/>
        <end position="436"/>
    </location>
</feature>
<dbReference type="Proteomes" id="UP000199598">
    <property type="component" value="Unassembled WGS sequence"/>
</dbReference>
<evidence type="ECO:0000256" key="2">
    <source>
        <dbReference type="ARBA" id="ARBA00005695"/>
    </source>
</evidence>
<dbReference type="Pfam" id="PF00496">
    <property type="entry name" value="SBP_bac_5"/>
    <property type="match status" value="1"/>
</dbReference>
<dbReference type="PANTHER" id="PTHR30290">
    <property type="entry name" value="PERIPLASMIC BINDING COMPONENT OF ABC TRANSPORTER"/>
    <property type="match status" value="1"/>
</dbReference>
<evidence type="ECO:0000256" key="3">
    <source>
        <dbReference type="ARBA" id="ARBA00022729"/>
    </source>
</evidence>
<evidence type="ECO:0000256" key="1">
    <source>
        <dbReference type="ARBA" id="ARBA00004418"/>
    </source>
</evidence>
<comment type="subcellular location">
    <subcellularLocation>
        <location evidence="1">Periplasm</location>
    </subcellularLocation>
</comment>
<keyword evidence="3" id="KW-0732">Signal</keyword>
<protein>
    <submittedName>
        <fullName evidence="5">Peptide/nickel transport system substrate-binding protein</fullName>
    </submittedName>
</protein>
<dbReference type="InterPro" id="IPR000914">
    <property type="entry name" value="SBP_5_dom"/>
</dbReference>
<reference evidence="5 6" key="1">
    <citation type="submission" date="2016-10" db="EMBL/GenBank/DDBJ databases">
        <authorList>
            <person name="Varghese N."/>
            <person name="Submissions S."/>
        </authorList>
    </citation>
    <scope>NUCLEOTIDE SEQUENCE [LARGE SCALE GENOMIC DNA]</scope>
    <source>
        <strain evidence="5 6">DSM 16392</strain>
    </source>
</reference>
<name>A0A1I4EFQ1_9HYPH</name>
<evidence type="ECO:0000313" key="5">
    <source>
        <dbReference type="EMBL" id="SFL04608.1"/>
    </source>
</evidence>
<evidence type="ECO:0000259" key="4">
    <source>
        <dbReference type="Pfam" id="PF00496"/>
    </source>
</evidence>
<comment type="similarity">
    <text evidence="2">Belongs to the bacterial solute-binding protein 5 family.</text>
</comment>
<dbReference type="Gene3D" id="3.90.76.10">
    <property type="entry name" value="Dipeptide-binding Protein, Domain 1"/>
    <property type="match status" value="1"/>
</dbReference>
<organism evidence="5 6">
    <name type="scientific">Pseudovibrio ascidiaceicola</name>
    <dbReference type="NCBI Taxonomy" id="285279"/>
    <lineage>
        <taxon>Bacteria</taxon>
        <taxon>Pseudomonadati</taxon>
        <taxon>Pseudomonadota</taxon>
        <taxon>Alphaproteobacteria</taxon>
        <taxon>Hyphomicrobiales</taxon>
        <taxon>Stappiaceae</taxon>
        <taxon>Pseudovibrio</taxon>
    </lineage>
</organism>
<dbReference type="Gene3D" id="3.10.105.10">
    <property type="entry name" value="Dipeptide-binding Protein, Domain 3"/>
    <property type="match status" value="1"/>
</dbReference>
<comment type="caution">
    <text evidence="5">The sequence shown here is derived from an EMBL/GenBank/DDBJ whole genome shotgun (WGS) entry which is preliminary data.</text>
</comment>
<dbReference type="RefSeq" id="WP_093523090.1">
    <property type="nucleotide sequence ID" value="NZ_FOSK01000015.1"/>
</dbReference>
<evidence type="ECO:0000313" key="6">
    <source>
        <dbReference type="Proteomes" id="UP000199598"/>
    </source>
</evidence>
<dbReference type="Gene3D" id="3.40.190.10">
    <property type="entry name" value="Periplasmic binding protein-like II"/>
    <property type="match status" value="1"/>
</dbReference>
<dbReference type="PANTHER" id="PTHR30290:SF64">
    <property type="entry name" value="ABC TRANSPORTER PERIPLASMIC BINDING PROTEIN"/>
    <property type="match status" value="1"/>
</dbReference>
<gene>
    <name evidence="5" type="ORF">SAMN04488518_11537</name>
</gene>
<proteinExistence type="inferred from homology"/>
<dbReference type="InterPro" id="IPR039424">
    <property type="entry name" value="SBP_5"/>
</dbReference>
<dbReference type="EMBL" id="FOSK01000015">
    <property type="protein sequence ID" value="SFL04608.1"/>
    <property type="molecule type" value="Genomic_DNA"/>
</dbReference>
<dbReference type="SUPFAM" id="SSF53850">
    <property type="entry name" value="Periplasmic binding protein-like II"/>
    <property type="match status" value="1"/>
</dbReference>